<evidence type="ECO:0000256" key="1">
    <source>
        <dbReference type="ARBA" id="ARBA00011900"/>
    </source>
</evidence>
<keyword evidence="3" id="KW-0808">Transferase</keyword>
<reference evidence="6 7" key="1">
    <citation type="journal article" date="2013" name="Genome Announc.">
        <title>First draft genome sequence from a member of the genus agrococcus, isolated from modern microbialites.</title>
        <authorList>
            <person name="White R.A.III."/>
            <person name="Grassa C.J."/>
            <person name="Suttle C.A."/>
        </authorList>
    </citation>
    <scope>NUCLEOTIDE SEQUENCE [LARGE SCALE GENOMIC DNA]</scope>
    <source>
        <strain evidence="6 7">RW1</strain>
    </source>
</reference>
<dbReference type="GO" id="GO:0032259">
    <property type="term" value="P:methylation"/>
    <property type="evidence" value="ECO:0007669"/>
    <property type="project" value="UniProtKB-KW"/>
</dbReference>
<dbReference type="InterPro" id="IPR046816">
    <property type="entry name" value="MmeI_Mtase"/>
</dbReference>
<dbReference type="PANTHER" id="PTHR33841:SF1">
    <property type="entry name" value="DNA METHYLTRANSFERASE A"/>
    <property type="match status" value="1"/>
</dbReference>
<dbReference type="InterPro" id="IPR050953">
    <property type="entry name" value="N4_N6_ade-DNA_methylase"/>
</dbReference>
<gene>
    <name evidence="6" type="ORF">L332_01835</name>
</gene>
<evidence type="ECO:0000313" key="7">
    <source>
        <dbReference type="Proteomes" id="UP000016462"/>
    </source>
</evidence>
<dbReference type="Gene3D" id="3.40.50.150">
    <property type="entry name" value="Vaccinia Virus protein VP39"/>
    <property type="match status" value="2"/>
</dbReference>
<dbReference type="EC" id="2.1.1.72" evidence="1"/>
<comment type="catalytic activity">
    <reaction evidence="4">
        <text>a 2'-deoxyadenosine in DNA + S-adenosyl-L-methionine = an N(6)-methyl-2'-deoxyadenosine in DNA + S-adenosyl-L-homocysteine + H(+)</text>
        <dbReference type="Rhea" id="RHEA:15197"/>
        <dbReference type="Rhea" id="RHEA-COMP:12418"/>
        <dbReference type="Rhea" id="RHEA-COMP:12419"/>
        <dbReference type="ChEBI" id="CHEBI:15378"/>
        <dbReference type="ChEBI" id="CHEBI:57856"/>
        <dbReference type="ChEBI" id="CHEBI:59789"/>
        <dbReference type="ChEBI" id="CHEBI:90615"/>
        <dbReference type="ChEBI" id="CHEBI:90616"/>
        <dbReference type="EC" id="2.1.1.72"/>
    </reaction>
</comment>
<sequence length="1552" mass="173039">MSVSDAFIVGEDWIGEHYFSSDAKSQSFQARLTSLRKSWDALSADGEETSRSRLSTARSALEAALARIPDADDDGFVDGIDPTLLRAEVTHPLLRALGYSDGLAQHHLRRGPVTEVRVAGDERASLVLVEARPVDAPDALLQKDARSLLERYVDDDEQTFESVARLLSSIFLGHEAPPFALVLAGAWVLVAEQERWAEGRYLAVDVQAVLARNDTRRTGEIDRLIASIDAGSLLPSPEGTTWWRETLDESAKHTVSVSKDLREGVRHSIEIIANEVVRRRARRGLAPLPADQAQPLARQALRYIYRVLFLLYAEASPEMGVLPLGTGDYEAGYSLDRLRELILASVDDDDDGTHLHASLGVLFRLVDSGAAERDDDEIPDGLRFESLQADLFRPSATAYIDEVGLGDGQLHRVLSLLLLSREQRGKDRGFISYAELGINQLGAVYEGLMSYTGFFAIERLHEVAKDGDASKGSWVVPVERSSSIAGKDFVKAENPKTGTMEPVVHEPGSFVFRLAGRERQQSASFYTPEVLTRFTVSQALEELLDQDGTRTTAEEILQLTVCEPALGSGAFAIEAVRQLAEEYLSRRQEELDERIDPEDYPRELQRVKAHIALHQVYGVDLNATAVELAEVSLWLDTMVEGLQAPWFGLHLRRGNSLVGARRAVYSKEAITSKSWLTEAPRDVPMSSLRGDLESGALASGMAGAVHHFLLPAAGWGSTADAKEAAQLAPDAAKAVKAWRRGVTGKPSKSQLDRLQRLALRVETLWQFALRRIEIAEREIRRDIGVWGRESAGAGAVTREQIERSLFGDPASPYRRLRRVMDAWCALWFWPATQTTFTPPTLDQWINGLESLLGIHAESSARQRAQGQTSIAPPTSWSQLDDAEAIDLGYASAEGIDDALDAHPWLRVAEDIAQRQGYFHWELDFAGVFASGGFHLQVGNPPWVRPRIDLESLFAEEDPWWQLKAKVSQADLDQKRREVLASPRARQSVGEAVGETFALASFVGAATQFPTLRGVQPDLYRCFIELVWRNAAATGVSALIHSDTHFTDERAGMFRAENYHRLRRHWEFINELQLFDIHHLVHYAVSVFGSRRELIAFRNAVNMYHPDTVKRSLLHDGEGPEPGLKTPEGGWDLRPHHSRIARVTHESLAVWHGMLEDEDTPIEFTRMVYALNSTSAKVLERLADSRRVAALRLETSGGWQEKDDRSKGRFDVTWGRVEDWPDVILQGPHIHVASPFYKVPNPTMLHNQDWVSVDLEALEVDAVPVTSYRPAGDRTVYDSTYARWSGGRSSARDHYRLAWRYMAANTGARTLIPAIIPPGAAHIHGISAVGSPADARSLMQAASIATSLVGDYLVRSVPRATISSSTINRLPLIDNELLPELELRLLRLNALTEAFSDLWRMRWTEEWLASVWSGGLEYANRPLMAAGPNWRRATPFRRASDRRQALLEIDAIVAVSLGLTADEICSLYRSQFSVLFDQDRRSSYFDSAGRLVSNEVLQRWRKLGDSISEEDRTAVHPGSGIAYTNELPFVTLNREADMRKAHAHFTRLLEDRS</sequence>
<dbReference type="GO" id="GO:0009007">
    <property type="term" value="F:site-specific DNA-methyltransferase (adenine-specific) activity"/>
    <property type="evidence" value="ECO:0007669"/>
    <property type="project" value="UniProtKB-EC"/>
</dbReference>
<comment type="caution">
    <text evidence="6">The sequence shown here is derived from an EMBL/GenBank/DDBJ whole genome shotgun (WGS) entry which is preliminary data.</text>
</comment>
<organism evidence="6 7">
    <name type="scientific">Agrococcus pavilionensis RW1</name>
    <dbReference type="NCBI Taxonomy" id="1330458"/>
    <lineage>
        <taxon>Bacteria</taxon>
        <taxon>Bacillati</taxon>
        <taxon>Actinomycetota</taxon>
        <taxon>Actinomycetes</taxon>
        <taxon>Micrococcales</taxon>
        <taxon>Microbacteriaceae</taxon>
        <taxon>Agrococcus</taxon>
    </lineage>
</organism>
<name>U1MMV0_9MICO</name>
<evidence type="ECO:0000256" key="3">
    <source>
        <dbReference type="ARBA" id="ARBA00022679"/>
    </source>
</evidence>
<dbReference type="RefSeq" id="WP_021011572.1">
    <property type="nucleotide sequence ID" value="NZ_ASHR01000036.1"/>
</dbReference>
<keyword evidence="7" id="KW-1185">Reference proteome</keyword>
<evidence type="ECO:0000259" key="5">
    <source>
        <dbReference type="Pfam" id="PF20473"/>
    </source>
</evidence>
<accession>U1MMV0</accession>
<dbReference type="EMBL" id="ASHR01000036">
    <property type="protein sequence ID" value="ERG63196.1"/>
    <property type="molecule type" value="Genomic_DNA"/>
</dbReference>
<feature type="domain" description="MmeI-like DNA-methyltransferase" evidence="5">
    <location>
        <begin position="552"/>
        <end position="636"/>
    </location>
</feature>
<protein>
    <recommendedName>
        <fullName evidence="1">site-specific DNA-methyltransferase (adenine-specific)</fullName>
        <ecNumber evidence="1">2.1.1.72</ecNumber>
    </recommendedName>
</protein>
<dbReference type="Pfam" id="PF20473">
    <property type="entry name" value="MmeI_Mtase"/>
    <property type="match status" value="1"/>
</dbReference>
<evidence type="ECO:0000256" key="4">
    <source>
        <dbReference type="ARBA" id="ARBA00047942"/>
    </source>
</evidence>
<evidence type="ECO:0000313" key="6">
    <source>
        <dbReference type="EMBL" id="ERG63196.1"/>
    </source>
</evidence>
<proteinExistence type="predicted"/>
<dbReference type="OrthoDB" id="4280289at2"/>
<evidence type="ECO:0000256" key="2">
    <source>
        <dbReference type="ARBA" id="ARBA00022603"/>
    </source>
</evidence>
<dbReference type="Proteomes" id="UP000016462">
    <property type="component" value="Unassembled WGS sequence"/>
</dbReference>
<dbReference type="InterPro" id="IPR029063">
    <property type="entry name" value="SAM-dependent_MTases_sf"/>
</dbReference>
<dbReference type="PANTHER" id="PTHR33841">
    <property type="entry name" value="DNA METHYLTRANSFERASE YEEA-RELATED"/>
    <property type="match status" value="1"/>
</dbReference>
<dbReference type="SUPFAM" id="SSF53335">
    <property type="entry name" value="S-adenosyl-L-methionine-dependent methyltransferases"/>
    <property type="match status" value="1"/>
</dbReference>
<keyword evidence="2" id="KW-0489">Methyltransferase</keyword>